<feature type="transmembrane region" description="Helical" evidence="1">
    <location>
        <begin position="200"/>
        <end position="219"/>
    </location>
</feature>
<feature type="transmembrane region" description="Helical" evidence="1">
    <location>
        <begin position="144"/>
        <end position="164"/>
    </location>
</feature>
<sequence length="266" mass="29806">MMEFKRNVRVIKALIEIRFQNLMMFRLGFFGPFFVDGSLFIIQLMVFQAIYSNVDRIGTWGRGEMIVFIGTFSMINAINMVVYFFGINGLPQKIKNGDLDLYLTKPGSPLVRMTFEKINPGSLPLVGMSVLIIAYGIHQLGKPISGGAIAGYLFWIILMTILFYEMEVIIRSICFFVLSNANVTRIEEIGLELCMKIPGIVFYGGYKLLFCCILPYGIMATIPVQSLIGELSVMGAVYGILLTIIFTIITKGVWKQGVRCYNSASS</sequence>
<feature type="transmembrane region" description="Helical" evidence="1">
    <location>
        <begin position="121"/>
        <end position="138"/>
    </location>
</feature>
<name>A0ABY7ACY3_9FIRM</name>
<dbReference type="Pfam" id="PF06182">
    <property type="entry name" value="ABC2_membrane_6"/>
    <property type="match status" value="1"/>
</dbReference>
<organism evidence="2 3">
    <name type="scientific">Lacrimispora xylanolytica</name>
    <dbReference type="NCBI Taxonomy" id="29375"/>
    <lineage>
        <taxon>Bacteria</taxon>
        <taxon>Bacillati</taxon>
        <taxon>Bacillota</taxon>
        <taxon>Clostridia</taxon>
        <taxon>Lachnospirales</taxon>
        <taxon>Lachnospiraceae</taxon>
        <taxon>Lacrimispora</taxon>
    </lineage>
</organism>
<accession>A0ABY7ACY3</accession>
<feature type="transmembrane region" description="Helical" evidence="1">
    <location>
        <begin position="231"/>
        <end position="249"/>
    </location>
</feature>
<dbReference type="InterPro" id="IPR010390">
    <property type="entry name" value="ABC-2_transporter-like"/>
</dbReference>
<keyword evidence="1" id="KW-0472">Membrane</keyword>
<gene>
    <name evidence="2" type="ORF">OW255_17905</name>
</gene>
<dbReference type="PANTHER" id="PTHR36833:SF1">
    <property type="entry name" value="INTEGRAL MEMBRANE TRANSPORT PROTEIN"/>
    <property type="match status" value="1"/>
</dbReference>
<dbReference type="PANTHER" id="PTHR36833">
    <property type="entry name" value="SLR0610 PROTEIN-RELATED"/>
    <property type="match status" value="1"/>
</dbReference>
<dbReference type="RefSeq" id="WP_268114864.1">
    <property type="nucleotide sequence ID" value="NZ_CP113524.1"/>
</dbReference>
<protein>
    <submittedName>
        <fullName evidence="2">ABC-2 family transporter protein</fullName>
    </submittedName>
</protein>
<dbReference type="EMBL" id="CP113524">
    <property type="protein sequence ID" value="WAJ23413.1"/>
    <property type="molecule type" value="Genomic_DNA"/>
</dbReference>
<keyword evidence="1" id="KW-0812">Transmembrane</keyword>
<keyword evidence="1" id="KW-1133">Transmembrane helix</keyword>
<dbReference type="Proteomes" id="UP001163115">
    <property type="component" value="Chromosome"/>
</dbReference>
<evidence type="ECO:0000313" key="3">
    <source>
        <dbReference type="Proteomes" id="UP001163115"/>
    </source>
</evidence>
<feature type="transmembrane region" description="Helical" evidence="1">
    <location>
        <begin position="65"/>
        <end position="85"/>
    </location>
</feature>
<proteinExistence type="predicted"/>
<feature type="transmembrane region" description="Helical" evidence="1">
    <location>
        <begin position="21"/>
        <end position="45"/>
    </location>
</feature>
<evidence type="ECO:0000313" key="2">
    <source>
        <dbReference type="EMBL" id="WAJ23413.1"/>
    </source>
</evidence>
<evidence type="ECO:0000256" key="1">
    <source>
        <dbReference type="SAM" id="Phobius"/>
    </source>
</evidence>
<reference evidence="2" key="1">
    <citation type="submission" date="2022-11" db="EMBL/GenBank/DDBJ databases">
        <title>Lacrimispora xylanolytica sy1, complete genome.</title>
        <authorList>
            <person name="Choi S."/>
        </authorList>
    </citation>
    <scope>NUCLEOTIDE SEQUENCE</scope>
    <source>
        <strain evidence="2">Sy1</strain>
    </source>
</reference>
<keyword evidence="3" id="KW-1185">Reference proteome</keyword>